<dbReference type="Gene3D" id="3.20.20.410">
    <property type="entry name" value="Protein of unknown function UPF0759"/>
    <property type="match status" value="1"/>
</dbReference>
<evidence type="ECO:0000313" key="2">
    <source>
        <dbReference type="Proteomes" id="UP000240509"/>
    </source>
</evidence>
<sequence length="294" mass="34361">MKNNIQIGVTGWGDHPSLYESLGSTASKLETYAGHFPVVELDASFYAIPPASSINKWLRETPTQFQFVVKAYQGMTGHQRGDIPFDSKEEMLEAYRKTFRPMLEEGKLSFVLCQFPPWFDCQQKHVQYLKWLREELREFPAALEFRHESWYSEEMRERTLAYMEDDDWIHTVCDEPQIGERSVPFVPVRTHKDHTFVRLHGRNKAAWQKPVKGEEWRDIRYLYDYSREELQEIKTEVKKLASENHTVTVVFNNNSGRHAAGNAKQFIGMLGIEYEGLAPKQLDLFGDMDQSQNK</sequence>
<dbReference type="AlphaFoldDB" id="A0A2T4U6B1"/>
<comment type="caution">
    <text evidence="1">The sequence shown here is derived from an EMBL/GenBank/DDBJ whole genome shotgun (WGS) entry which is preliminary data.</text>
</comment>
<keyword evidence="2" id="KW-1185">Reference proteome</keyword>
<organism evidence="1 2">
    <name type="scientific">Alkalicoccus saliphilus</name>
    <dbReference type="NCBI Taxonomy" id="200989"/>
    <lineage>
        <taxon>Bacteria</taxon>
        <taxon>Bacillati</taxon>
        <taxon>Bacillota</taxon>
        <taxon>Bacilli</taxon>
        <taxon>Bacillales</taxon>
        <taxon>Bacillaceae</taxon>
        <taxon>Alkalicoccus</taxon>
    </lineage>
</organism>
<dbReference type="PANTHER" id="PTHR30348">
    <property type="entry name" value="UNCHARACTERIZED PROTEIN YECE"/>
    <property type="match status" value="1"/>
</dbReference>
<dbReference type="OrthoDB" id="9780310at2"/>
<name>A0A2T4U6B1_9BACI</name>
<protein>
    <submittedName>
        <fullName evidence="1">DUF72 domain-containing protein</fullName>
    </submittedName>
</protein>
<dbReference type="Pfam" id="PF01904">
    <property type="entry name" value="DUF72"/>
    <property type="match status" value="1"/>
</dbReference>
<proteinExistence type="predicted"/>
<gene>
    <name evidence="1" type="ORF">C6Y45_08940</name>
</gene>
<dbReference type="InterPro" id="IPR036520">
    <property type="entry name" value="UPF0759_sf"/>
</dbReference>
<dbReference type="RefSeq" id="WP_107584883.1">
    <property type="nucleotide sequence ID" value="NZ_PZJJ01000012.1"/>
</dbReference>
<dbReference type="PANTHER" id="PTHR30348:SF13">
    <property type="entry name" value="UPF0759 PROTEIN YUNF"/>
    <property type="match status" value="1"/>
</dbReference>
<dbReference type="InterPro" id="IPR002763">
    <property type="entry name" value="DUF72"/>
</dbReference>
<reference evidence="1 2" key="1">
    <citation type="submission" date="2018-03" db="EMBL/GenBank/DDBJ databases">
        <title>Alkalicoccus saliphilus sp. nov., isolated from a mineral pool.</title>
        <authorList>
            <person name="Zhao B."/>
        </authorList>
    </citation>
    <scope>NUCLEOTIDE SEQUENCE [LARGE SCALE GENOMIC DNA]</scope>
    <source>
        <strain evidence="1 2">6AG</strain>
    </source>
</reference>
<dbReference type="SUPFAM" id="SSF117396">
    <property type="entry name" value="TM1631-like"/>
    <property type="match status" value="1"/>
</dbReference>
<evidence type="ECO:0000313" key="1">
    <source>
        <dbReference type="EMBL" id="PTL38905.1"/>
    </source>
</evidence>
<dbReference type="EMBL" id="PZJJ01000012">
    <property type="protein sequence ID" value="PTL38905.1"/>
    <property type="molecule type" value="Genomic_DNA"/>
</dbReference>
<dbReference type="Proteomes" id="UP000240509">
    <property type="component" value="Unassembled WGS sequence"/>
</dbReference>
<accession>A0A2T4U6B1</accession>